<organism evidence="1">
    <name type="scientific">marine sediment metagenome</name>
    <dbReference type="NCBI Taxonomy" id="412755"/>
    <lineage>
        <taxon>unclassified sequences</taxon>
        <taxon>metagenomes</taxon>
        <taxon>ecological metagenomes</taxon>
    </lineage>
</organism>
<accession>X1FMU1</accession>
<name>X1FMU1_9ZZZZ</name>
<comment type="caution">
    <text evidence="1">The sequence shown here is derived from an EMBL/GenBank/DDBJ whole genome shotgun (WGS) entry which is preliminary data.</text>
</comment>
<sequence length="75" mass="8833">DEHAEASRVTQSTDYPFFWGEIQLTTLRSHYQYEQFELVLQALAHKTAKEAVENLPQEGHIRIDGHKIERIERIL</sequence>
<dbReference type="AlphaFoldDB" id="X1FMU1"/>
<feature type="non-terminal residue" evidence="1">
    <location>
        <position position="1"/>
    </location>
</feature>
<dbReference type="EMBL" id="BARU01007701">
    <property type="protein sequence ID" value="GAH46966.1"/>
    <property type="molecule type" value="Genomic_DNA"/>
</dbReference>
<proteinExistence type="predicted"/>
<reference evidence="1" key="1">
    <citation type="journal article" date="2014" name="Front. Microbiol.">
        <title>High frequency of phylogenetically diverse reductive dehalogenase-homologous genes in deep subseafloor sedimentary metagenomes.</title>
        <authorList>
            <person name="Kawai M."/>
            <person name="Futagami T."/>
            <person name="Toyoda A."/>
            <person name="Takaki Y."/>
            <person name="Nishi S."/>
            <person name="Hori S."/>
            <person name="Arai W."/>
            <person name="Tsubouchi T."/>
            <person name="Morono Y."/>
            <person name="Uchiyama I."/>
            <person name="Ito T."/>
            <person name="Fujiyama A."/>
            <person name="Inagaki F."/>
            <person name="Takami H."/>
        </authorList>
    </citation>
    <scope>NUCLEOTIDE SEQUENCE</scope>
    <source>
        <strain evidence="1">Expedition CK06-06</strain>
    </source>
</reference>
<gene>
    <name evidence="1" type="ORF">S03H2_15171</name>
</gene>
<protein>
    <submittedName>
        <fullName evidence="1">Uncharacterized protein</fullName>
    </submittedName>
</protein>
<evidence type="ECO:0000313" key="1">
    <source>
        <dbReference type="EMBL" id="GAH46966.1"/>
    </source>
</evidence>